<comment type="similarity">
    <text evidence="2">Belongs to the PBP/GOBP family.</text>
</comment>
<dbReference type="PANTHER" id="PTHR11857:SF43">
    <property type="entry name" value="GEO07291P1-RELATED"/>
    <property type="match status" value="1"/>
</dbReference>
<dbReference type="Proteomes" id="UP000078200">
    <property type="component" value="Unassembled WGS sequence"/>
</dbReference>
<comment type="subcellular location">
    <subcellularLocation>
        <location evidence="1">Secreted</location>
    </subcellularLocation>
</comment>
<dbReference type="EnsemblMetazoa" id="GAUT051620-RA">
    <property type="protein sequence ID" value="GAUT051620-PA"/>
    <property type="gene ID" value="GAUT051620"/>
</dbReference>
<name>A0A1A9VYB0_GLOAU</name>
<evidence type="ECO:0000256" key="1">
    <source>
        <dbReference type="ARBA" id="ARBA00004613"/>
    </source>
</evidence>
<dbReference type="SUPFAM" id="SSF47565">
    <property type="entry name" value="Insect pheromone/odorant-binding proteins"/>
    <property type="match status" value="1"/>
</dbReference>
<reference evidence="6" key="1">
    <citation type="submission" date="2020-05" db="UniProtKB">
        <authorList>
            <consortium name="EnsemblMetazoa"/>
        </authorList>
    </citation>
    <scope>IDENTIFICATION</scope>
    <source>
        <strain evidence="6">TTRI</strain>
    </source>
</reference>
<sequence>MKEIILIFLLTIVTCIRAEDEDWQPKTVADIKSIRNECLKEHPLSNEQITKMKNFEFPDEEEVRQYLLCTALKMEVFCAHQGYHPNRIAKQFKMDMNEEEVLEIAEKCHDSNPDNSSVDVWAFRGHKCMMSSAIGDKVKAYIKKRQEENAAKNA</sequence>
<keyword evidence="7" id="KW-1185">Reference proteome</keyword>
<feature type="chain" id="PRO_5017575061" evidence="5">
    <location>
        <begin position="19"/>
        <end position="154"/>
    </location>
</feature>
<organism evidence="6 7">
    <name type="scientific">Glossina austeni</name>
    <name type="common">Savannah tsetse fly</name>
    <dbReference type="NCBI Taxonomy" id="7395"/>
    <lineage>
        <taxon>Eukaryota</taxon>
        <taxon>Metazoa</taxon>
        <taxon>Ecdysozoa</taxon>
        <taxon>Arthropoda</taxon>
        <taxon>Hexapoda</taxon>
        <taxon>Insecta</taxon>
        <taxon>Pterygota</taxon>
        <taxon>Neoptera</taxon>
        <taxon>Endopterygota</taxon>
        <taxon>Diptera</taxon>
        <taxon>Brachycera</taxon>
        <taxon>Muscomorpha</taxon>
        <taxon>Hippoboscoidea</taxon>
        <taxon>Glossinidae</taxon>
        <taxon>Glossina</taxon>
    </lineage>
</organism>
<keyword evidence="4 5" id="KW-0732">Signal</keyword>
<evidence type="ECO:0000313" key="6">
    <source>
        <dbReference type="EnsemblMetazoa" id="GAUT051620-PA"/>
    </source>
</evidence>
<evidence type="ECO:0000256" key="5">
    <source>
        <dbReference type="SAM" id="SignalP"/>
    </source>
</evidence>
<feature type="signal peptide" evidence="5">
    <location>
        <begin position="1"/>
        <end position="18"/>
    </location>
</feature>
<dbReference type="Gene3D" id="1.10.238.20">
    <property type="entry name" value="Pheromone/general odorant binding protein domain"/>
    <property type="match status" value="1"/>
</dbReference>
<proteinExistence type="inferred from homology"/>
<dbReference type="VEuPathDB" id="VectorBase:GAUT051620"/>
<dbReference type="CDD" id="cd23992">
    <property type="entry name" value="PBP_GOBP"/>
    <property type="match status" value="1"/>
</dbReference>
<dbReference type="GO" id="GO:0007608">
    <property type="term" value="P:sensory perception of smell"/>
    <property type="evidence" value="ECO:0007669"/>
    <property type="project" value="TreeGrafter"/>
</dbReference>
<protein>
    <submittedName>
        <fullName evidence="6">Uncharacterized protein</fullName>
    </submittedName>
</protein>
<evidence type="ECO:0000313" key="7">
    <source>
        <dbReference type="Proteomes" id="UP000078200"/>
    </source>
</evidence>
<evidence type="ECO:0000256" key="3">
    <source>
        <dbReference type="ARBA" id="ARBA00022525"/>
    </source>
</evidence>
<keyword evidence="3" id="KW-0964">Secreted</keyword>
<evidence type="ECO:0000256" key="2">
    <source>
        <dbReference type="ARBA" id="ARBA00008098"/>
    </source>
</evidence>
<dbReference type="GO" id="GO:0005549">
    <property type="term" value="F:odorant binding"/>
    <property type="evidence" value="ECO:0007669"/>
    <property type="project" value="InterPro"/>
</dbReference>
<dbReference type="GO" id="GO:0005615">
    <property type="term" value="C:extracellular space"/>
    <property type="evidence" value="ECO:0007669"/>
    <property type="project" value="TreeGrafter"/>
</dbReference>
<accession>A0A1A9VYB0</accession>
<dbReference type="STRING" id="7395.A0A1A9VYB0"/>
<dbReference type="PANTHER" id="PTHR11857">
    <property type="entry name" value="ODORANT BINDING PROTEIN-RELATED"/>
    <property type="match status" value="1"/>
</dbReference>
<dbReference type="AlphaFoldDB" id="A0A1A9VYB0"/>
<dbReference type="Pfam" id="PF01395">
    <property type="entry name" value="PBP_GOBP"/>
    <property type="match status" value="1"/>
</dbReference>
<evidence type="ECO:0000256" key="4">
    <source>
        <dbReference type="ARBA" id="ARBA00022729"/>
    </source>
</evidence>
<dbReference type="InterPro" id="IPR006170">
    <property type="entry name" value="PBP/GOBP"/>
</dbReference>
<dbReference type="InterPro" id="IPR036728">
    <property type="entry name" value="PBP_GOBP_sf"/>
</dbReference>
<dbReference type="SMART" id="SM00708">
    <property type="entry name" value="PhBP"/>
    <property type="match status" value="1"/>
</dbReference>